<evidence type="ECO:0000313" key="2">
    <source>
        <dbReference type="EMBL" id="ELK29793.1"/>
    </source>
</evidence>
<reference evidence="3" key="1">
    <citation type="journal article" date="2013" name="Science">
        <title>Comparative analysis of bat genomes provides insight into the evolution of flight and immunity.</title>
        <authorList>
            <person name="Zhang G."/>
            <person name="Cowled C."/>
            <person name="Shi Z."/>
            <person name="Huang Z."/>
            <person name="Bishop-Lilly K.A."/>
            <person name="Fang X."/>
            <person name="Wynne J.W."/>
            <person name="Xiong Z."/>
            <person name="Baker M.L."/>
            <person name="Zhao W."/>
            <person name="Tachedjian M."/>
            <person name="Zhu Y."/>
            <person name="Zhou P."/>
            <person name="Jiang X."/>
            <person name="Ng J."/>
            <person name="Yang L."/>
            <person name="Wu L."/>
            <person name="Xiao J."/>
            <person name="Feng Y."/>
            <person name="Chen Y."/>
            <person name="Sun X."/>
            <person name="Zhang Y."/>
            <person name="Marsh G.A."/>
            <person name="Crameri G."/>
            <person name="Broder C.C."/>
            <person name="Frey K.G."/>
            <person name="Wang L.F."/>
            <person name="Wang J."/>
        </authorList>
    </citation>
    <scope>NUCLEOTIDE SEQUENCE [LARGE SCALE GENOMIC DNA]</scope>
</reference>
<evidence type="ECO:0000256" key="1">
    <source>
        <dbReference type="SAM" id="MobiDB-lite"/>
    </source>
</evidence>
<dbReference type="Proteomes" id="UP000010556">
    <property type="component" value="Unassembled WGS sequence"/>
</dbReference>
<organism evidence="2 3">
    <name type="scientific">Myotis davidii</name>
    <name type="common">David's myotis</name>
    <dbReference type="NCBI Taxonomy" id="225400"/>
    <lineage>
        <taxon>Eukaryota</taxon>
        <taxon>Metazoa</taxon>
        <taxon>Chordata</taxon>
        <taxon>Craniata</taxon>
        <taxon>Vertebrata</taxon>
        <taxon>Euteleostomi</taxon>
        <taxon>Mammalia</taxon>
        <taxon>Eutheria</taxon>
        <taxon>Laurasiatheria</taxon>
        <taxon>Chiroptera</taxon>
        <taxon>Yangochiroptera</taxon>
        <taxon>Vespertilionidae</taxon>
        <taxon>Myotis</taxon>
    </lineage>
</organism>
<dbReference type="AlphaFoldDB" id="L5LWF4"/>
<feature type="compositionally biased region" description="Polar residues" evidence="1">
    <location>
        <begin position="10"/>
        <end position="26"/>
    </location>
</feature>
<sequence length="190" mass="19215">MSCLRLPLTARSQPGTEGLPPTSSASPPREQPALRPGKAHTLQTPSSEVPLEENFFWNRSLSSASLPTEVEPATTTIAVLTSCLPNFCLSGAPPVGAHSPSGGSSCIDHLPPGAEVEEASTTIAVLTSCEPNFCLSGAPPVGAHSPSGGSSCIDHLPPGGTFFGTTPAAGRSVCSLRNGGGGERYSGHAT</sequence>
<feature type="region of interest" description="Disordered" evidence="1">
    <location>
        <begin position="1"/>
        <end position="47"/>
    </location>
</feature>
<keyword evidence="3" id="KW-1185">Reference proteome</keyword>
<accession>L5LWF4</accession>
<gene>
    <name evidence="2" type="ORF">MDA_GLEAN10002585</name>
</gene>
<name>L5LWF4_MYODS</name>
<dbReference type="EMBL" id="KB107585">
    <property type="protein sequence ID" value="ELK29793.1"/>
    <property type="molecule type" value="Genomic_DNA"/>
</dbReference>
<protein>
    <submittedName>
        <fullName evidence="2">Uncharacterized protein</fullName>
    </submittedName>
</protein>
<evidence type="ECO:0000313" key="3">
    <source>
        <dbReference type="Proteomes" id="UP000010556"/>
    </source>
</evidence>
<proteinExistence type="predicted"/>